<dbReference type="Pfam" id="PF13812">
    <property type="entry name" value="PPR_3"/>
    <property type="match status" value="1"/>
</dbReference>
<dbReference type="Gene3D" id="1.25.40.10">
    <property type="entry name" value="Tetratricopeptide repeat domain"/>
    <property type="match status" value="1"/>
</dbReference>
<dbReference type="PANTHER" id="PTHR47447:SF17">
    <property type="entry name" value="OS12G0638900 PROTEIN"/>
    <property type="match status" value="1"/>
</dbReference>
<feature type="non-terminal residue" evidence="2">
    <location>
        <position position="92"/>
    </location>
</feature>
<evidence type="ECO:0000313" key="3">
    <source>
        <dbReference type="Proteomes" id="UP000654075"/>
    </source>
</evidence>
<dbReference type="AlphaFoldDB" id="A0A813EGS6"/>
<comment type="caution">
    <text evidence="2">The sequence shown here is derived from an EMBL/GenBank/DDBJ whole genome shotgun (WGS) entry which is preliminary data.</text>
</comment>
<evidence type="ECO:0000256" key="1">
    <source>
        <dbReference type="ARBA" id="ARBA00022737"/>
    </source>
</evidence>
<keyword evidence="3" id="KW-1185">Reference proteome</keyword>
<dbReference type="InterPro" id="IPR002885">
    <property type="entry name" value="PPR_rpt"/>
</dbReference>
<dbReference type="InterPro" id="IPR011990">
    <property type="entry name" value="TPR-like_helical_dom_sf"/>
</dbReference>
<gene>
    <name evidence="2" type="ORF">PGLA1383_LOCUS18116</name>
</gene>
<protein>
    <recommendedName>
        <fullName evidence="4">Pentatricopeptide repeat-containing protein</fullName>
    </recommendedName>
</protein>
<sequence>AAARAGRPAKALELLQVLRSNSALRLDAAPFNAALGACARGRCWNLAVARLGQMLQDGLTPNAITYTALLGSCRESNGRERQWRLAGELLGS</sequence>
<proteinExistence type="predicted"/>
<dbReference type="Proteomes" id="UP000654075">
    <property type="component" value="Unassembled WGS sequence"/>
</dbReference>
<feature type="non-terminal residue" evidence="2">
    <location>
        <position position="1"/>
    </location>
</feature>
<dbReference type="PANTHER" id="PTHR47447">
    <property type="entry name" value="OS03G0856100 PROTEIN"/>
    <property type="match status" value="1"/>
</dbReference>
<evidence type="ECO:0000313" key="2">
    <source>
        <dbReference type="EMBL" id="CAE8599772.1"/>
    </source>
</evidence>
<dbReference type="OrthoDB" id="185373at2759"/>
<evidence type="ECO:0008006" key="4">
    <source>
        <dbReference type="Google" id="ProtNLM"/>
    </source>
</evidence>
<accession>A0A813EGS6</accession>
<reference evidence="2" key="1">
    <citation type="submission" date="2021-02" db="EMBL/GenBank/DDBJ databases">
        <authorList>
            <person name="Dougan E. K."/>
            <person name="Rhodes N."/>
            <person name="Thang M."/>
            <person name="Chan C."/>
        </authorList>
    </citation>
    <scope>NUCLEOTIDE SEQUENCE</scope>
</reference>
<dbReference type="EMBL" id="CAJNNV010011466">
    <property type="protein sequence ID" value="CAE8599772.1"/>
    <property type="molecule type" value="Genomic_DNA"/>
</dbReference>
<dbReference type="NCBIfam" id="TIGR00756">
    <property type="entry name" value="PPR"/>
    <property type="match status" value="1"/>
</dbReference>
<name>A0A813EGS6_POLGL</name>
<organism evidence="2 3">
    <name type="scientific">Polarella glacialis</name>
    <name type="common">Dinoflagellate</name>
    <dbReference type="NCBI Taxonomy" id="89957"/>
    <lineage>
        <taxon>Eukaryota</taxon>
        <taxon>Sar</taxon>
        <taxon>Alveolata</taxon>
        <taxon>Dinophyceae</taxon>
        <taxon>Suessiales</taxon>
        <taxon>Suessiaceae</taxon>
        <taxon>Polarella</taxon>
    </lineage>
</organism>
<keyword evidence="1" id="KW-0677">Repeat</keyword>